<keyword evidence="2" id="KW-0732">Signal</keyword>
<evidence type="ECO:0000256" key="1">
    <source>
        <dbReference type="SAM" id="MobiDB-lite"/>
    </source>
</evidence>
<keyword evidence="4" id="KW-1185">Reference proteome</keyword>
<gene>
    <name evidence="3" type="ORF">ACFQO7_03600</name>
</gene>
<dbReference type="EMBL" id="JBHTAC010000003">
    <property type="protein sequence ID" value="MFC7241558.1"/>
    <property type="molecule type" value="Genomic_DNA"/>
</dbReference>
<feature type="compositionally biased region" description="Low complexity" evidence="1">
    <location>
        <begin position="39"/>
        <end position="55"/>
    </location>
</feature>
<evidence type="ECO:0000313" key="4">
    <source>
        <dbReference type="Proteomes" id="UP001596392"/>
    </source>
</evidence>
<organism evidence="3 4">
    <name type="scientific">Catellatospora aurea</name>
    <dbReference type="NCBI Taxonomy" id="1337874"/>
    <lineage>
        <taxon>Bacteria</taxon>
        <taxon>Bacillati</taxon>
        <taxon>Actinomycetota</taxon>
        <taxon>Actinomycetes</taxon>
        <taxon>Micromonosporales</taxon>
        <taxon>Micromonosporaceae</taxon>
        <taxon>Catellatospora</taxon>
    </lineage>
</organism>
<reference evidence="4" key="1">
    <citation type="journal article" date="2019" name="Int. J. Syst. Evol. Microbiol.">
        <title>The Global Catalogue of Microorganisms (GCM) 10K type strain sequencing project: providing services to taxonomists for standard genome sequencing and annotation.</title>
        <authorList>
            <consortium name="The Broad Institute Genomics Platform"/>
            <consortium name="The Broad Institute Genome Sequencing Center for Infectious Disease"/>
            <person name="Wu L."/>
            <person name="Ma J."/>
        </authorList>
    </citation>
    <scope>NUCLEOTIDE SEQUENCE [LARGE SCALE GENOMIC DNA]</scope>
    <source>
        <strain evidence="4">CGMCC 1.9106</strain>
    </source>
</reference>
<protein>
    <submittedName>
        <fullName evidence="3">Uncharacterized protein</fullName>
    </submittedName>
</protein>
<name>A0ABW2GTY1_9ACTN</name>
<feature type="region of interest" description="Disordered" evidence="1">
    <location>
        <begin position="39"/>
        <end position="62"/>
    </location>
</feature>
<dbReference type="Proteomes" id="UP001596392">
    <property type="component" value="Unassembled WGS sequence"/>
</dbReference>
<comment type="caution">
    <text evidence="3">The sequence shown here is derived from an EMBL/GenBank/DDBJ whole genome shotgun (WGS) entry which is preliminary data.</text>
</comment>
<dbReference type="RefSeq" id="WP_376805023.1">
    <property type="nucleotide sequence ID" value="NZ_JBHTAC010000003.1"/>
</dbReference>
<feature type="signal peptide" evidence="2">
    <location>
        <begin position="1"/>
        <end position="35"/>
    </location>
</feature>
<sequence>MSTLPKQTGARRVWPVAGRLTAALAVAALALTACGGDPAATPAPGGSAAQGAAFPVTVSHKS</sequence>
<accession>A0ABW2GTY1</accession>
<proteinExistence type="predicted"/>
<dbReference type="PROSITE" id="PS51257">
    <property type="entry name" value="PROKAR_LIPOPROTEIN"/>
    <property type="match status" value="1"/>
</dbReference>
<feature type="chain" id="PRO_5046478965" evidence="2">
    <location>
        <begin position="36"/>
        <end position="62"/>
    </location>
</feature>
<evidence type="ECO:0000313" key="3">
    <source>
        <dbReference type="EMBL" id="MFC7241558.1"/>
    </source>
</evidence>
<evidence type="ECO:0000256" key="2">
    <source>
        <dbReference type="SAM" id="SignalP"/>
    </source>
</evidence>